<proteinExistence type="predicted"/>
<evidence type="ECO:0000313" key="3">
    <source>
        <dbReference type="Proteomes" id="UP001190700"/>
    </source>
</evidence>
<sequence length="374" mass="42932">MHERFELFYNQDAITRSTRIAPDTSEEEAHVPEFSQFNRFHGEHNVRPYRTEMRVYDSALRLAGSIDLIALKPSLDERSVETRYIIYDWKRSSKELSPDAPHYGRMCKTPLSHLPDTAYTHYVLQQNMYAHLLREQYDMRVDEMYLVRFHPTIDDYQLVPVPNWDAEVKLILDARLLNLQIVRKFRGVCFAVARMLSTYRGMVNKNRRKRVRDDDAVSRTVEEDDTLVVKFNVGVVPTPIKYATVTGHPSTAKSTTSTTVTRHPSTAKSTRSTTVPRHPGIARQKLKPVTDRNERTPAAPNKTQTAQNKSLISKEAIEGGRKKLKPATQKNNNTSQSSTGDLREQLVEGILRVGRNMRTDETDEDKDADSGDEW</sequence>
<feature type="compositionally biased region" description="Polar residues" evidence="1">
    <location>
        <begin position="301"/>
        <end position="311"/>
    </location>
</feature>
<dbReference type="AlphaFoldDB" id="A0AAE0C0F3"/>
<comment type="caution">
    <text evidence="2">The sequence shown here is derived from an EMBL/GenBank/DDBJ whole genome shotgun (WGS) entry which is preliminary data.</text>
</comment>
<reference evidence="2 3" key="1">
    <citation type="journal article" date="2015" name="Genome Biol. Evol.">
        <title>Comparative Genomics of a Bacterivorous Green Alga Reveals Evolutionary Causalities and Consequences of Phago-Mixotrophic Mode of Nutrition.</title>
        <authorList>
            <person name="Burns J.A."/>
            <person name="Paasch A."/>
            <person name="Narechania A."/>
            <person name="Kim E."/>
        </authorList>
    </citation>
    <scope>NUCLEOTIDE SEQUENCE [LARGE SCALE GENOMIC DNA]</scope>
    <source>
        <strain evidence="2 3">PLY_AMNH</strain>
    </source>
</reference>
<protein>
    <recommendedName>
        <fullName evidence="4">PD-(D/E)XK endonuclease-like domain-containing protein</fullName>
    </recommendedName>
</protein>
<feature type="compositionally biased region" description="Acidic residues" evidence="1">
    <location>
        <begin position="361"/>
        <end position="374"/>
    </location>
</feature>
<feature type="region of interest" description="Disordered" evidence="1">
    <location>
        <begin position="244"/>
        <end position="374"/>
    </location>
</feature>
<evidence type="ECO:0000256" key="1">
    <source>
        <dbReference type="SAM" id="MobiDB-lite"/>
    </source>
</evidence>
<dbReference type="EMBL" id="LGRX02030095">
    <property type="protein sequence ID" value="KAK3246122.1"/>
    <property type="molecule type" value="Genomic_DNA"/>
</dbReference>
<organism evidence="2 3">
    <name type="scientific">Cymbomonas tetramitiformis</name>
    <dbReference type="NCBI Taxonomy" id="36881"/>
    <lineage>
        <taxon>Eukaryota</taxon>
        <taxon>Viridiplantae</taxon>
        <taxon>Chlorophyta</taxon>
        <taxon>Pyramimonadophyceae</taxon>
        <taxon>Pyramimonadales</taxon>
        <taxon>Pyramimonadaceae</taxon>
        <taxon>Cymbomonas</taxon>
    </lineage>
</organism>
<name>A0AAE0C0F3_9CHLO</name>
<evidence type="ECO:0000313" key="2">
    <source>
        <dbReference type="EMBL" id="KAK3246122.1"/>
    </source>
</evidence>
<dbReference type="Proteomes" id="UP001190700">
    <property type="component" value="Unassembled WGS sequence"/>
</dbReference>
<feature type="compositionally biased region" description="Polar residues" evidence="1">
    <location>
        <begin position="328"/>
        <end position="340"/>
    </location>
</feature>
<gene>
    <name evidence="2" type="ORF">CYMTET_44343</name>
</gene>
<keyword evidence="3" id="KW-1185">Reference proteome</keyword>
<evidence type="ECO:0008006" key="4">
    <source>
        <dbReference type="Google" id="ProtNLM"/>
    </source>
</evidence>
<accession>A0AAE0C0F3</accession>
<feature type="compositionally biased region" description="Low complexity" evidence="1">
    <location>
        <begin position="250"/>
        <end position="266"/>
    </location>
</feature>